<dbReference type="InterPro" id="IPR056823">
    <property type="entry name" value="TEN-like_YD-shell"/>
</dbReference>
<evidence type="ECO:0000313" key="5">
    <source>
        <dbReference type="Proteomes" id="UP001430796"/>
    </source>
</evidence>
<dbReference type="PANTHER" id="PTHR32305:SF15">
    <property type="entry name" value="PROTEIN RHSA-RELATED"/>
    <property type="match status" value="1"/>
</dbReference>
<dbReference type="InterPro" id="IPR031325">
    <property type="entry name" value="RHS_repeat"/>
</dbReference>
<accession>A0ABS9HWF5</accession>
<evidence type="ECO:0000259" key="3">
    <source>
        <dbReference type="Pfam" id="PF25023"/>
    </source>
</evidence>
<proteinExistence type="predicted"/>
<dbReference type="PANTHER" id="PTHR32305">
    <property type="match status" value="1"/>
</dbReference>
<dbReference type="NCBIfam" id="TIGR03696">
    <property type="entry name" value="Rhs_assc_core"/>
    <property type="match status" value="1"/>
</dbReference>
<dbReference type="Pfam" id="PF05593">
    <property type="entry name" value="RHS_repeat"/>
    <property type="match status" value="1"/>
</dbReference>
<reference evidence="4" key="1">
    <citation type="submission" date="2022-01" db="EMBL/GenBank/DDBJ databases">
        <title>Lysobacter chinensis sp. nov., a bacterium isolated from cow dung compost.</title>
        <authorList>
            <person name="Liu Y."/>
        </authorList>
    </citation>
    <scope>NUCLEOTIDE SEQUENCE</scope>
    <source>
        <strain evidence="4">TLK-CK17</strain>
    </source>
</reference>
<sequence length="1595" mass="174597">MAEGIGQGWMARLGAVAALVAVSGSALAIEPYQEYRKRVEAAQNLTALKSDLFGDSVSLYNGKTEFVVTDIDIPGNSALPVQLQRRFNVEIHLSGSSTGFNSNLGGAGGWDVEVPYISGMFSPVSGWSDQRCSVSMMPTVTNGFSVNEIWQGNTIHIPGGGDRTMLRLEANTPRPSDGVNRLWTTASRDAIDCIPMQSGLSGEGFRITTTEGVQYHFDIATTRYAGWMNKPLQPPLVGYKANRSRVFLLASKVVDRFGNTVQYQYDANGHPTRVWSSDGREIWLTYSGGQLQTATAAGRTWNYGYTTVEGQMRLSTVTRPDNSQWAYTYSNALMPSYVAWDGNSTSNCAEQPPEVTASFILTAKHPSGAQGTFNFSNARHYRSGVHMSACLQRISSGTYYYELNTPNFFDVMTLYGKRIEGVGLAPQVWSYSYGGGYQPLWGTRGSAAIYPCTQCDVEKTVVVTNPDNTKTRYRYGFLYAANEGKLLGSSVLDAQGGVLRSETTTYMSDAEAANQSFAPRYGIGYDGSDPSVNKVRPVVSSTVVQDGVTFSLINNSFDTYARPLSVSRSNTQGNSRTDVSAYHDDTTLWVLGQIKSVTNVETGGVVSQTDYGWNSMPRKRYSFGRLVQEIGYNTSDGTVSYVKDGAGNTTTLSSWKRGIPQAIAYADATSQSAVVNADGTIASVIDENGYKTCYAYDAMGRLSKITYPSETSTGICDTTWNATTQSFVPIGVSEYGIPAGHWRQDVATGNGRRKTYFDALWRPLLVREYDAGNVAATERFTRFAYDHEGRTTFASYPATGSNPVTGIRTTYDALGRTTHVRQDSELDLDQNGTPDQLLTRTEYLSNASGYYTKVTNPRQKITHTWYQAFDQPSYDNPVAIWHGEGAVTYITRDVFGKPTRIRRSNSTSPTGGTTILDRHYLYGGAQRLCMVTEPETGSEVVWYDGADNLIRSAAGLNVAAGTSCADAKAQALSSGRVVARSYDARNRIITLTFPDGRGNTTHTYWPDGQPHTITADNGDGNLVTTSYGYNHRRLPVRERMQWNSIDWAISHSYNANGHRSAQSWHGITVDYAPNALGQPTRAGGYASNVSYFPNGAIKQFTYGNGIVHTLTQNARGLPDTSTDAYGSTKFLSDGYDYDQNGNVAAITDGATGRNQRGNRTMTYDGLDRLTGTTSPMFGTATYAYDVLDNLTRVKLSGGTAARDHYYCYGSANRLAFIRSGPVCTGSSASPAVQALTWDVQGNLSDKSGQTFEFDYGNRLRSATVGAVTSQYAYDGLGRRVWDYTSHNKYSQYTQSGELAMTVDQRKSVISEYIYLAGSLIATRERYTPTNTYTTKYQHTDALGSPVVVTDASRNVIERSEYEPYGKVLNRPLKDGLGYTGHVEDAATGLIYAQQRYYDDDIGRFLSADPVTAYDDGDLRFFNRYSYATNAPYTFTDPDGREIKPVGTRAEIRAIKRALKRIERSNPASKARMQAMRASANVHTIRYPQPGEIPENKTTGIRANESNGVGTGSETIVDPTASITTVNSDGTPVISSGETVLAHELLGHGGDKDKGVMDRSINPETGERKSEERAMGAENEYKDAVGESRRNCHSQC</sequence>
<feature type="compositionally biased region" description="Basic and acidic residues" evidence="2">
    <location>
        <begin position="1564"/>
        <end position="1589"/>
    </location>
</feature>
<gene>
    <name evidence="4" type="ORF">L3V18_15750</name>
</gene>
<dbReference type="EMBL" id="JAKJPO010000013">
    <property type="protein sequence ID" value="MCF7223231.1"/>
    <property type="molecule type" value="Genomic_DNA"/>
</dbReference>
<dbReference type="Proteomes" id="UP001430796">
    <property type="component" value="Unassembled WGS sequence"/>
</dbReference>
<protein>
    <submittedName>
        <fullName evidence="4">RHS repeat protein</fullName>
    </submittedName>
</protein>
<keyword evidence="5" id="KW-1185">Reference proteome</keyword>
<comment type="caution">
    <text evidence="4">The sequence shown here is derived from an EMBL/GenBank/DDBJ whole genome shotgun (WGS) entry which is preliminary data.</text>
</comment>
<evidence type="ECO:0000256" key="2">
    <source>
        <dbReference type="SAM" id="MobiDB-lite"/>
    </source>
</evidence>
<keyword evidence="1" id="KW-0677">Repeat</keyword>
<feature type="compositionally biased region" description="Basic and acidic residues" evidence="2">
    <location>
        <begin position="1546"/>
        <end position="1556"/>
    </location>
</feature>
<name>A0ABS9HWF5_9GAMM</name>
<evidence type="ECO:0000256" key="1">
    <source>
        <dbReference type="ARBA" id="ARBA00022737"/>
    </source>
</evidence>
<evidence type="ECO:0000313" key="4">
    <source>
        <dbReference type="EMBL" id="MCF7223231.1"/>
    </source>
</evidence>
<feature type="domain" description="Teneurin-like YD-shell" evidence="3">
    <location>
        <begin position="1136"/>
        <end position="1431"/>
    </location>
</feature>
<feature type="compositionally biased region" description="Polar residues" evidence="2">
    <location>
        <begin position="1495"/>
        <end position="1513"/>
    </location>
</feature>
<dbReference type="RefSeq" id="WP_237056154.1">
    <property type="nucleotide sequence ID" value="NZ_JAKJPO010000013.1"/>
</dbReference>
<feature type="region of interest" description="Disordered" evidence="2">
    <location>
        <begin position="1486"/>
        <end position="1515"/>
    </location>
</feature>
<dbReference type="InterPro" id="IPR050708">
    <property type="entry name" value="T6SS_VgrG/RHS"/>
</dbReference>
<reference evidence="4" key="2">
    <citation type="submission" date="2022-01" db="EMBL/GenBank/DDBJ databases">
        <authorList>
            <person name="Zhou L.Y."/>
        </authorList>
    </citation>
    <scope>NUCLEOTIDE SEQUENCE</scope>
    <source>
        <strain evidence="4">TLK-CK17</strain>
    </source>
</reference>
<dbReference type="Pfam" id="PF25023">
    <property type="entry name" value="TEN_YD-shell"/>
    <property type="match status" value="1"/>
</dbReference>
<dbReference type="InterPro" id="IPR022385">
    <property type="entry name" value="Rhs_assc_core"/>
</dbReference>
<feature type="region of interest" description="Disordered" evidence="2">
    <location>
        <begin position="1546"/>
        <end position="1595"/>
    </location>
</feature>
<organism evidence="4 5">
    <name type="scientific">Marilutibacter chinensis</name>
    <dbReference type="NCBI Taxonomy" id="2912247"/>
    <lineage>
        <taxon>Bacteria</taxon>
        <taxon>Pseudomonadati</taxon>
        <taxon>Pseudomonadota</taxon>
        <taxon>Gammaproteobacteria</taxon>
        <taxon>Lysobacterales</taxon>
        <taxon>Lysobacteraceae</taxon>
        <taxon>Marilutibacter</taxon>
    </lineage>
</organism>
<dbReference type="Gene3D" id="2.180.10.10">
    <property type="entry name" value="RHS repeat-associated core"/>
    <property type="match status" value="3"/>
</dbReference>